<comment type="caution">
    <text evidence="1">The sequence shown here is derived from an EMBL/GenBank/DDBJ whole genome shotgun (WGS) entry which is preliminary data.</text>
</comment>
<gene>
    <name evidence="1" type="ORF">EV421DRAFT_584046</name>
</gene>
<evidence type="ECO:0008006" key="3">
    <source>
        <dbReference type="Google" id="ProtNLM"/>
    </source>
</evidence>
<organism evidence="1 2">
    <name type="scientific">Armillaria borealis</name>
    <dbReference type="NCBI Taxonomy" id="47425"/>
    <lineage>
        <taxon>Eukaryota</taxon>
        <taxon>Fungi</taxon>
        <taxon>Dikarya</taxon>
        <taxon>Basidiomycota</taxon>
        <taxon>Agaricomycotina</taxon>
        <taxon>Agaricomycetes</taxon>
        <taxon>Agaricomycetidae</taxon>
        <taxon>Agaricales</taxon>
        <taxon>Marasmiineae</taxon>
        <taxon>Physalacriaceae</taxon>
        <taxon>Armillaria</taxon>
    </lineage>
</organism>
<dbReference type="EMBL" id="JAUEPT010000026">
    <property type="protein sequence ID" value="KAK0442405.1"/>
    <property type="molecule type" value="Genomic_DNA"/>
</dbReference>
<evidence type="ECO:0000313" key="2">
    <source>
        <dbReference type="Proteomes" id="UP001175226"/>
    </source>
</evidence>
<dbReference type="AlphaFoldDB" id="A0AA39JGK2"/>
<dbReference type="SUPFAM" id="SSF52047">
    <property type="entry name" value="RNI-like"/>
    <property type="match status" value="1"/>
</dbReference>
<proteinExistence type="predicted"/>
<name>A0AA39JGK2_9AGAR</name>
<keyword evidence="2" id="KW-1185">Reference proteome</keyword>
<protein>
    <recommendedName>
        <fullName evidence="3">F-box domain-containing protein</fullName>
    </recommendedName>
</protein>
<sequence length="562" mass="63208">MAPTLASIMESTRTSLDQLIAQFDWISAITHSPDIAALLHSNNLPSPLQCVNLNASMKNLEDIGRQLQTALDLVGNAVASLETQMSGVRSLQHHYNVMLSPIRRVPAEMVMEILCHRWMVVDDPSGAHIAGFNVFTVAEGPWYLGQVCRLWRDVVSTLCPKLWATMTIEVPHSGHLCRDDVAMLETVLERAGEHPLDFLFRHCTVSPAEVFSIMQQCFDVMTTHSARWSRVEFIVHPSFLPRLSVIHGKVALLTDVYLKCWRMTGRPSDHITAFEIAPKLRHLYLRNLHPDIRIHFPTVNLVSFYDERLFGGNRRVLEYVDIVKSSVNLLSFSYHDWVYVPLPPGSQPAQPRVISQSMQKLSVSSALFMQSVELPVLREVVLTAAYDKDRDQDTNYLPRDAIGSLSQLIRCSHCSLIRLSIVDTFIVDSDLVEVLGLTPRLEEFVIRFNQWEEVNDPGMDLLVAKLGETVLVDGSVQYCLVPSLRSLGVTLEEVDDTHVSFLDASFLHMITSRHGSGSLIKLNLGIRGDNWTYELGSEDEEDLKKLGESGLTLNFAKYDFGG</sequence>
<dbReference type="Proteomes" id="UP001175226">
    <property type="component" value="Unassembled WGS sequence"/>
</dbReference>
<accession>A0AA39JGK2</accession>
<reference evidence="1" key="1">
    <citation type="submission" date="2023-06" db="EMBL/GenBank/DDBJ databases">
        <authorList>
            <consortium name="Lawrence Berkeley National Laboratory"/>
            <person name="Ahrendt S."/>
            <person name="Sahu N."/>
            <person name="Indic B."/>
            <person name="Wong-Bajracharya J."/>
            <person name="Merenyi Z."/>
            <person name="Ke H.-M."/>
            <person name="Monk M."/>
            <person name="Kocsube S."/>
            <person name="Drula E."/>
            <person name="Lipzen A."/>
            <person name="Balint B."/>
            <person name="Henrissat B."/>
            <person name="Andreopoulos B."/>
            <person name="Martin F.M."/>
            <person name="Harder C.B."/>
            <person name="Rigling D."/>
            <person name="Ford K.L."/>
            <person name="Foster G.D."/>
            <person name="Pangilinan J."/>
            <person name="Papanicolaou A."/>
            <person name="Barry K."/>
            <person name="LaButti K."/>
            <person name="Viragh M."/>
            <person name="Koriabine M."/>
            <person name="Yan M."/>
            <person name="Riley R."/>
            <person name="Champramary S."/>
            <person name="Plett K.L."/>
            <person name="Tsai I.J."/>
            <person name="Slot J."/>
            <person name="Sipos G."/>
            <person name="Plett J."/>
            <person name="Nagy L.G."/>
            <person name="Grigoriev I.V."/>
        </authorList>
    </citation>
    <scope>NUCLEOTIDE SEQUENCE</scope>
    <source>
        <strain evidence="1">FPL87.14</strain>
    </source>
</reference>
<evidence type="ECO:0000313" key="1">
    <source>
        <dbReference type="EMBL" id="KAK0442405.1"/>
    </source>
</evidence>